<gene>
    <name evidence="2" type="ORF">J15TS10_17060</name>
</gene>
<keyword evidence="1" id="KW-0175">Coiled coil</keyword>
<evidence type="ECO:0000313" key="2">
    <source>
        <dbReference type="EMBL" id="GIP57892.1"/>
    </source>
</evidence>
<accession>A0ABQ4MPH8</accession>
<evidence type="ECO:0000313" key="3">
    <source>
        <dbReference type="Proteomes" id="UP000681290"/>
    </source>
</evidence>
<reference evidence="2 3" key="1">
    <citation type="submission" date="2021-03" db="EMBL/GenBank/DDBJ databases">
        <title>Antimicrobial resistance genes in bacteria isolated from Japanese honey, and their potential for conferring macrolide and lincosamide resistance in the American foulbrood pathogen Paenibacillus larvae.</title>
        <authorList>
            <person name="Okamoto M."/>
            <person name="Kumagai M."/>
            <person name="Kanamori H."/>
            <person name="Takamatsu D."/>
        </authorList>
    </citation>
    <scope>NUCLEOTIDE SEQUENCE [LARGE SCALE GENOMIC DNA]</scope>
    <source>
        <strain evidence="2 3">J15TS10</strain>
    </source>
</reference>
<proteinExistence type="predicted"/>
<keyword evidence="3" id="KW-1185">Reference proteome</keyword>
<dbReference type="RefSeq" id="WP_213590384.1">
    <property type="nucleotide sequence ID" value="NZ_BOSM01000002.1"/>
</dbReference>
<name>A0ABQ4MPH8_9BACL</name>
<organism evidence="2 3">
    <name type="scientific">Paenibacillus woosongensis</name>
    <dbReference type="NCBI Taxonomy" id="307580"/>
    <lineage>
        <taxon>Bacteria</taxon>
        <taxon>Bacillati</taxon>
        <taxon>Bacillota</taxon>
        <taxon>Bacilli</taxon>
        <taxon>Bacillales</taxon>
        <taxon>Paenibacillaceae</taxon>
        <taxon>Paenibacillus</taxon>
    </lineage>
</organism>
<feature type="coiled-coil region" evidence="1">
    <location>
        <begin position="40"/>
        <end position="67"/>
    </location>
</feature>
<dbReference type="EMBL" id="BOSM01000002">
    <property type="protein sequence ID" value="GIP57892.1"/>
    <property type="molecule type" value="Genomic_DNA"/>
</dbReference>
<protein>
    <submittedName>
        <fullName evidence="2">Uncharacterized protein</fullName>
    </submittedName>
</protein>
<comment type="caution">
    <text evidence="2">The sequence shown here is derived from an EMBL/GenBank/DDBJ whole genome shotgun (WGS) entry which is preliminary data.</text>
</comment>
<dbReference type="Proteomes" id="UP000681290">
    <property type="component" value="Unassembled WGS sequence"/>
</dbReference>
<sequence length="139" mass="15891">MTEQDSRDWNKDMELFKEANVNIIGIMRFIQGQRIEGSELQKLRVELASEKERADKAEKALREQTEETASWICKYHGDANRFQRMKGDLAAAEGREVKLREAIEKAIACINDEAFRTAGDGLEEVLASLYPEKDRGVNK</sequence>
<evidence type="ECO:0000256" key="1">
    <source>
        <dbReference type="SAM" id="Coils"/>
    </source>
</evidence>